<dbReference type="Proteomes" id="UP000034036">
    <property type="component" value="Unassembled WGS sequence"/>
</dbReference>
<organism evidence="1 2">
    <name type="scientific">Candidatus Giovannonibacteria bacterium GW2011_GWF2_42_19</name>
    <dbReference type="NCBI Taxonomy" id="1618659"/>
    <lineage>
        <taxon>Bacteria</taxon>
        <taxon>Candidatus Giovannoniibacteriota</taxon>
    </lineage>
</organism>
<sequence>MNDIFAKALDKFLEAVEQDLRKTELDDFKIRVFLDSYKKTFHEEFEIYKQNKGVDPTELEEFIDDTLRMTISKLEDAELKDAAEVLWALRAEQRLERLEDREEGESGEIIEFKKPR</sequence>
<dbReference type="EMBL" id="LCDF01000008">
    <property type="protein sequence ID" value="KKS48477.1"/>
    <property type="molecule type" value="Genomic_DNA"/>
</dbReference>
<dbReference type="AlphaFoldDB" id="A0A0G0ZI99"/>
<dbReference type="STRING" id="1618659.UV11_C0008G0016"/>
<comment type="caution">
    <text evidence="1">The sequence shown here is derived from an EMBL/GenBank/DDBJ whole genome shotgun (WGS) entry which is preliminary data.</text>
</comment>
<accession>A0A0G0ZI99</accession>
<gene>
    <name evidence="1" type="ORF">UV11_C0008G0016</name>
</gene>
<evidence type="ECO:0000313" key="2">
    <source>
        <dbReference type="Proteomes" id="UP000034036"/>
    </source>
</evidence>
<protein>
    <submittedName>
        <fullName evidence="1">Uncharacterized protein</fullName>
    </submittedName>
</protein>
<name>A0A0G0ZI99_9BACT</name>
<evidence type="ECO:0000313" key="1">
    <source>
        <dbReference type="EMBL" id="KKS48477.1"/>
    </source>
</evidence>
<reference evidence="1 2" key="1">
    <citation type="journal article" date="2015" name="Nature">
        <title>rRNA introns, odd ribosomes, and small enigmatic genomes across a large radiation of phyla.</title>
        <authorList>
            <person name="Brown C.T."/>
            <person name="Hug L.A."/>
            <person name="Thomas B.C."/>
            <person name="Sharon I."/>
            <person name="Castelle C.J."/>
            <person name="Singh A."/>
            <person name="Wilkins M.J."/>
            <person name="Williams K.H."/>
            <person name="Banfield J.F."/>
        </authorList>
    </citation>
    <scope>NUCLEOTIDE SEQUENCE [LARGE SCALE GENOMIC DNA]</scope>
</reference>
<proteinExistence type="predicted"/>